<dbReference type="GO" id="GO:0030288">
    <property type="term" value="C:outer membrane-bounded periplasmic space"/>
    <property type="evidence" value="ECO:0007669"/>
    <property type="project" value="TreeGrafter"/>
</dbReference>
<dbReference type="SUPFAM" id="SSF53187">
    <property type="entry name" value="Zn-dependent exopeptidases"/>
    <property type="match status" value="1"/>
</dbReference>
<dbReference type="PANTHER" id="PTHR30404">
    <property type="entry name" value="N-ACETYLMURAMOYL-L-ALANINE AMIDASE"/>
    <property type="match status" value="1"/>
</dbReference>
<dbReference type="RefSeq" id="WP_106595755.1">
    <property type="nucleotide sequence ID" value="NZ_PYAS01000005.1"/>
</dbReference>
<dbReference type="EMBL" id="PYAS01000005">
    <property type="protein sequence ID" value="PSL29493.1"/>
    <property type="molecule type" value="Genomic_DNA"/>
</dbReference>
<dbReference type="Gene3D" id="3.40.630.40">
    <property type="entry name" value="Zn-dependent exopeptidases"/>
    <property type="match status" value="1"/>
</dbReference>
<evidence type="ECO:0000259" key="4">
    <source>
        <dbReference type="SMART" id="SM00646"/>
    </source>
</evidence>
<dbReference type="InterPro" id="IPR002508">
    <property type="entry name" value="MurNAc-LAA_cat"/>
</dbReference>
<evidence type="ECO:0000256" key="3">
    <source>
        <dbReference type="ARBA" id="ARBA00022801"/>
    </source>
</evidence>
<evidence type="ECO:0000313" key="6">
    <source>
        <dbReference type="Proteomes" id="UP000241964"/>
    </source>
</evidence>
<name>A0A2P8G679_9BACT</name>
<dbReference type="GO" id="GO:0009253">
    <property type="term" value="P:peptidoglycan catabolic process"/>
    <property type="evidence" value="ECO:0007669"/>
    <property type="project" value="InterPro"/>
</dbReference>
<dbReference type="GO" id="GO:0008745">
    <property type="term" value="F:N-acetylmuramoyl-L-alanine amidase activity"/>
    <property type="evidence" value="ECO:0007669"/>
    <property type="project" value="UniProtKB-EC"/>
</dbReference>
<gene>
    <name evidence="5" type="ORF">CLV60_105335</name>
</gene>
<feature type="domain" description="MurNAc-LAA" evidence="4">
    <location>
        <begin position="94"/>
        <end position="217"/>
    </location>
</feature>
<sequence length="336" mass="37574">MNRILLTLLFFVGIISFTVAQSKRKPLKGKIICIDPGHGGTAATDSYRVGPGGEREEWVNLRVALLLQKMLEKKGAKVVMTRIEDVEVPLIDRSKLAKERKADLFVSIHHNATADSSVNFPIIYFHGNMSENVASVDFGKALAERLLKYLHKPNTPVSLVSDFTIFADAGASVLRNTYGIPALLAEASFFTNPSEEQRLKQPEYNGKEALAYTEAIIAFFAKPVAPIAAKNSKVPVIPAFKVFQEAERMTPIAKRWRQDFDEGKVFMNKRDTALLMESYELFTRSARSFPDSYVAGQCHQIRAVLLRKLGKAVEAGQEDQRFREYYVPISATTAVR</sequence>
<comment type="caution">
    <text evidence="5">The sequence shown here is derived from an EMBL/GenBank/DDBJ whole genome shotgun (WGS) entry which is preliminary data.</text>
</comment>
<protein>
    <recommendedName>
        <fullName evidence="2">N-acetylmuramoyl-L-alanine amidase</fullName>
        <ecNumber evidence="2">3.5.1.28</ecNumber>
    </recommendedName>
</protein>
<keyword evidence="6" id="KW-1185">Reference proteome</keyword>
<dbReference type="OrthoDB" id="9772024at2"/>
<evidence type="ECO:0000313" key="5">
    <source>
        <dbReference type="EMBL" id="PSL29493.1"/>
    </source>
</evidence>
<dbReference type="Proteomes" id="UP000241964">
    <property type="component" value="Unassembled WGS sequence"/>
</dbReference>
<keyword evidence="3" id="KW-0378">Hydrolase</keyword>
<dbReference type="EC" id="3.5.1.28" evidence="2"/>
<dbReference type="PANTHER" id="PTHR30404:SF0">
    <property type="entry name" value="N-ACETYLMURAMOYL-L-ALANINE AMIDASE AMIC"/>
    <property type="match status" value="1"/>
</dbReference>
<dbReference type="CDD" id="cd02696">
    <property type="entry name" value="MurNAc-LAA"/>
    <property type="match status" value="1"/>
</dbReference>
<evidence type="ECO:0000256" key="2">
    <source>
        <dbReference type="ARBA" id="ARBA00011901"/>
    </source>
</evidence>
<comment type="catalytic activity">
    <reaction evidence="1">
        <text>Hydrolyzes the link between N-acetylmuramoyl residues and L-amino acid residues in certain cell-wall glycopeptides.</text>
        <dbReference type="EC" id="3.5.1.28"/>
    </reaction>
</comment>
<evidence type="ECO:0000256" key="1">
    <source>
        <dbReference type="ARBA" id="ARBA00001561"/>
    </source>
</evidence>
<accession>A0A2P8G679</accession>
<organism evidence="5 6">
    <name type="scientific">Dyadobacter jiangsuensis</name>
    <dbReference type="NCBI Taxonomy" id="1591085"/>
    <lineage>
        <taxon>Bacteria</taxon>
        <taxon>Pseudomonadati</taxon>
        <taxon>Bacteroidota</taxon>
        <taxon>Cytophagia</taxon>
        <taxon>Cytophagales</taxon>
        <taxon>Spirosomataceae</taxon>
        <taxon>Dyadobacter</taxon>
    </lineage>
</organism>
<dbReference type="AlphaFoldDB" id="A0A2P8G679"/>
<dbReference type="SMART" id="SM00646">
    <property type="entry name" value="Ami_3"/>
    <property type="match status" value="1"/>
</dbReference>
<dbReference type="InterPro" id="IPR050695">
    <property type="entry name" value="N-acetylmuramoyl_amidase_3"/>
</dbReference>
<reference evidence="5 6" key="1">
    <citation type="submission" date="2018-03" db="EMBL/GenBank/DDBJ databases">
        <title>Genomic Encyclopedia of Archaeal and Bacterial Type Strains, Phase II (KMG-II): from individual species to whole genera.</title>
        <authorList>
            <person name="Goeker M."/>
        </authorList>
    </citation>
    <scope>NUCLEOTIDE SEQUENCE [LARGE SCALE GENOMIC DNA]</scope>
    <source>
        <strain evidence="5 6">DSM 29057</strain>
    </source>
</reference>
<proteinExistence type="predicted"/>
<dbReference type="Pfam" id="PF01520">
    <property type="entry name" value="Amidase_3"/>
    <property type="match status" value="1"/>
</dbReference>